<feature type="compositionally biased region" description="Acidic residues" evidence="11">
    <location>
        <begin position="67"/>
        <end position="77"/>
    </location>
</feature>
<feature type="region of interest" description="Disordered" evidence="11">
    <location>
        <begin position="1"/>
        <end position="123"/>
    </location>
</feature>
<dbReference type="GO" id="GO:0000978">
    <property type="term" value="F:RNA polymerase II cis-regulatory region sequence-specific DNA binding"/>
    <property type="evidence" value="ECO:0007669"/>
    <property type="project" value="TreeGrafter"/>
</dbReference>
<dbReference type="FunFam" id="3.30.160.60:FF:000446">
    <property type="entry name" value="Zinc finger protein"/>
    <property type="match status" value="1"/>
</dbReference>
<evidence type="ECO:0000256" key="5">
    <source>
        <dbReference type="ARBA" id="ARBA00022833"/>
    </source>
</evidence>
<dbReference type="PANTHER" id="PTHR24399">
    <property type="entry name" value="ZINC FINGER AND BTB DOMAIN-CONTAINING"/>
    <property type="match status" value="1"/>
</dbReference>
<name>A0AAW0PT76_9GOBI</name>
<feature type="domain" description="C2H2-type" evidence="12">
    <location>
        <begin position="291"/>
        <end position="319"/>
    </location>
</feature>
<keyword evidence="3" id="KW-0677">Repeat</keyword>
<comment type="caution">
    <text evidence="13">The sequence shown here is derived from an EMBL/GenBank/DDBJ whole genome shotgun (WGS) entry which is preliminary data.</text>
</comment>
<dbReference type="PANTHER" id="PTHR24399:SF70">
    <property type="entry name" value="C2H2-TYPE DOMAIN-CONTAINING PROTEIN"/>
    <property type="match status" value="1"/>
</dbReference>
<feature type="region of interest" description="Disordered" evidence="11">
    <location>
        <begin position="416"/>
        <end position="438"/>
    </location>
</feature>
<accession>A0AAW0PT76</accession>
<feature type="domain" description="C2H2-type" evidence="12">
    <location>
        <begin position="235"/>
        <end position="262"/>
    </location>
</feature>
<keyword evidence="14" id="KW-1185">Reference proteome</keyword>
<evidence type="ECO:0000256" key="10">
    <source>
        <dbReference type="PROSITE-ProRule" id="PRU00042"/>
    </source>
</evidence>
<feature type="domain" description="C2H2-type" evidence="12">
    <location>
        <begin position="180"/>
        <end position="207"/>
    </location>
</feature>
<dbReference type="FunFam" id="3.30.160.60:FF:000624">
    <property type="entry name" value="zinc finger protein 697"/>
    <property type="match status" value="1"/>
</dbReference>
<feature type="compositionally biased region" description="Basic and acidic residues" evidence="11">
    <location>
        <begin position="95"/>
        <end position="112"/>
    </location>
</feature>
<dbReference type="EMBL" id="JBBPFD010000004">
    <property type="protein sequence ID" value="KAK7929824.1"/>
    <property type="molecule type" value="Genomic_DNA"/>
</dbReference>
<feature type="region of interest" description="Disordered" evidence="11">
    <location>
        <begin position="496"/>
        <end position="524"/>
    </location>
</feature>
<feature type="compositionally biased region" description="Basic and acidic residues" evidence="11">
    <location>
        <begin position="13"/>
        <end position="48"/>
    </location>
</feature>
<dbReference type="PROSITE" id="PS00028">
    <property type="entry name" value="ZINC_FINGER_C2H2_1"/>
    <property type="match status" value="6"/>
</dbReference>
<evidence type="ECO:0000256" key="6">
    <source>
        <dbReference type="ARBA" id="ARBA00023015"/>
    </source>
</evidence>
<dbReference type="Proteomes" id="UP001460270">
    <property type="component" value="Unassembled WGS sequence"/>
</dbReference>
<feature type="compositionally biased region" description="Basic residues" evidence="11">
    <location>
        <begin position="337"/>
        <end position="349"/>
    </location>
</feature>
<dbReference type="InterPro" id="IPR036236">
    <property type="entry name" value="Znf_C2H2_sf"/>
</dbReference>
<organism evidence="13 14">
    <name type="scientific">Mugilogobius chulae</name>
    <name type="common">yellowstripe goby</name>
    <dbReference type="NCBI Taxonomy" id="88201"/>
    <lineage>
        <taxon>Eukaryota</taxon>
        <taxon>Metazoa</taxon>
        <taxon>Chordata</taxon>
        <taxon>Craniata</taxon>
        <taxon>Vertebrata</taxon>
        <taxon>Euteleostomi</taxon>
        <taxon>Actinopterygii</taxon>
        <taxon>Neopterygii</taxon>
        <taxon>Teleostei</taxon>
        <taxon>Neoteleostei</taxon>
        <taxon>Acanthomorphata</taxon>
        <taxon>Gobiaria</taxon>
        <taxon>Gobiiformes</taxon>
        <taxon>Gobioidei</taxon>
        <taxon>Gobiidae</taxon>
        <taxon>Gobionellinae</taxon>
        <taxon>Mugilogobius</taxon>
    </lineage>
</organism>
<evidence type="ECO:0000256" key="9">
    <source>
        <dbReference type="ARBA" id="ARBA00023242"/>
    </source>
</evidence>
<dbReference type="GO" id="GO:0008270">
    <property type="term" value="F:zinc ion binding"/>
    <property type="evidence" value="ECO:0007669"/>
    <property type="project" value="UniProtKB-KW"/>
</dbReference>
<evidence type="ECO:0000256" key="2">
    <source>
        <dbReference type="ARBA" id="ARBA00022723"/>
    </source>
</evidence>
<evidence type="ECO:0000256" key="3">
    <source>
        <dbReference type="ARBA" id="ARBA00022737"/>
    </source>
</evidence>
<dbReference type="GO" id="GO:0005654">
    <property type="term" value="C:nucleoplasm"/>
    <property type="evidence" value="ECO:0007669"/>
    <property type="project" value="TreeGrafter"/>
</dbReference>
<feature type="domain" description="C2H2-type" evidence="12">
    <location>
        <begin position="263"/>
        <end position="290"/>
    </location>
</feature>
<keyword evidence="9" id="KW-0539">Nucleus</keyword>
<dbReference type="AlphaFoldDB" id="A0AAW0PT76"/>
<dbReference type="SUPFAM" id="SSF57667">
    <property type="entry name" value="beta-beta-alpha zinc fingers"/>
    <property type="match status" value="3"/>
</dbReference>
<dbReference type="PROSITE" id="PS50157">
    <property type="entry name" value="ZINC_FINGER_C2H2_2"/>
    <property type="match status" value="6"/>
</dbReference>
<evidence type="ECO:0000256" key="11">
    <source>
        <dbReference type="SAM" id="MobiDB-lite"/>
    </source>
</evidence>
<reference evidence="14" key="1">
    <citation type="submission" date="2024-04" db="EMBL/GenBank/DDBJ databases">
        <title>Salinicola lusitanus LLJ914,a marine bacterium isolated from the Okinawa Trough.</title>
        <authorList>
            <person name="Li J."/>
        </authorList>
    </citation>
    <scope>NUCLEOTIDE SEQUENCE [LARGE SCALE GENOMIC DNA]</scope>
</reference>
<keyword evidence="2" id="KW-0479">Metal-binding</keyword>
<evidence type="ECO:0000313" key="14">
    <source>
        <dbReference type="Proteomes" id="UP001460270"/>
    </source>
</evidence>
<dbReference type="GO" id="GO:0001227">
    <property type="term" value="F:DNA-binding transcription repressor activity, RNA polymerase II-specific"/>
    <property type="evidence" value="ECO:0007669"/>
    <property type="project" value="TreeGrafter"/>
</dbReference>
<gene>
    <name evidence="13" type="ORF">WMY93_006219</name>
</gene>
<feature type="compositionally biased region" description="Acidic residues" evidence="11">
    <location>
        <begin position="369"/>
        <end position="382"/>
    </location>
</feature>
<feature type="region of interest" description="Disordered" evidence="11">
    <location>
        <begin position="311"/>
        <end position="398"/>
    </location>
</feature>
<feature type="compositionally biased region" description="Acidic residues" evidence="11">
    <location>
        <begin position="85"/>
        <end position="94"/>
    </location>
</feature>
<keyword evidence="5" id="KW-0862">Zinc</keyword>
<dbReference type="FunFam" id="3.30.160.60:FF:000710">
    <property type="entry name" value="Zinc finger protein 768"/>
    <property type="match status" value="1"/>
</dbReference>
<evidence type="ECO:0000256" key="1">
    <source>
        <dbReference type="ARBA" id="ARBA00004123"/>
    </source>
</evidence>
<dbReference type="SMART" id="SM00355">
    <property type="entry name" value="ZnF_C2H2"/>
    <property type="match status" value="6"/>
</dbReference>
<dbReference type="Pfam" id="PF00096">
    <property type="entry name" value="zf-C2H2"/>
    <property type="match status" value="4"/>
</dbReference>
<evidence type="ECO:0000256" key="8">
    <source>
        <dbReference type="ARBA" id="ARBA00023163"/>
    </source>
</evidence>
<proteinExistence type="predicted"/>
<protein>
    <recommendedName>
        <fullName evidence="12">C2H2-type domain-containing protein</fullName>
    </recommendedName>
</protein>
<sequence>MEQTEEPVSGAEEQDHSDVESVEPPREEVEAVRDEVREEEREEERQEVWEEDWEQEREVRREVEREEVMEEEQEESEGSGVELKSDEDDSDDDDWTPKPKPRTDKKKDKSVDDESGEETGYEGESKRKKQLCTECGTFYVKRHKCDNKTKPFSCNVCGRRFSSEPALKIHGNLHLETHEYFCKYCNVSFKTKVEKIAHELIHLKQRDPFKCPLCPLTFPSFKKRASHKKEHTDQYKCKLCGIEFNNEQSFSRHVAVHTGERPFKCFVCHMSFKQDSHLKSHMRLHTGERPYECKYCSKAFNHNVSLKSHVQKYHPEEDEEERERNDPPEEGEAAGKSKGKSGRPRGRPKRSSDEAREGMTSEMFRSKEDDMDDYESEEDFDWSQDGGRARHQKTSKNMASAEIRDCTVALQALPFSALPQAEPEPNQPPSKRPKRLIQKPKCATLDPDLGRTGTRVDVLKSYARWRDLRARLGFAMDSELAEHLLDSYEKFAKIAPSQIPEKPKPSPQKCSSHGLFSGPDLNHK</sequence>
<feature type="compositionally biased region" description="Basic and acidic residues" evidence="11">
    <location>
        <begin position="56"/>
        <end position="66"/>
    </location>
</feature>
<dbReference type="InterPro" id="IPR013087">
    <property type="entry name" value="Znf_C2H2_type"/>
</dbReference>
<keyword evidence="6" id="KW-0805">Transcription regulation</keyword>
<keyword evidence="7" id="KW-0238">DNA-binding</keyword>
<dbReference type="Gene3D" id="3.30.160.60">
    <property type="entry name" value="Classic Zinc Finger"/>
    <property type="match status" value="5"/>
</dbReference>
<evidence type="ECO:0000259" key="12">
    <source>
        <dbReference type="PROSITE" id="PS50157"/>
    </source>
</evidence>
<evidence type="ECO:0000313" key="13">
    <source>
        <dbReference type="EMBL" id="KAK7929824.1"/>
    </source>
</evidence>
<comment type="subcellular location">
    <subcellularLocation>
        <location evidence="1">Nucleus</location>
    </subcellularLocation>
</comment>
<evidence type="ECO:0000256" key="4">
    <source>
        <dbReference type="ARBA" id="ARBA00022771"/>
    </source>
</evidence>
<evidence type="ECO:0000256" key="7">
    <source>
        <dbReference type="ARBA" id="ARBA00023125"/>
    </source>
</evidence>
<feature type="domain" description="C2H2-type" evidence="12">
    <location>
        <begin position="209"/>
        <end position="236"/>
    </location>
</feature>
<feature type="compositionally biased region" description="Basic and acidic residues" evidence="11">
    <location>
        <begin position="350"/>
        <end position="368"/>
    </location>
</feature>
<keyword evidence="8" id="KW-0804">Transcription</keyword>
<feature type="domain" description="C2H2-type" evidence="12">
    <location>
        <begin position="152"/>
        <end position="179"/>
    </location>
</feature>
<keyword evidence="4 10" id="KW-0863">Zinc-finger</keyword>